<reference evidence="2 3" key="1">
    <citation type="submission" date="2023-07" db="EMBL/GenBank/DDBJ databases">
        <title>Paenibacillus sp. JX-17 nov. isolated from soil.</title>
        <authorList>
            <person name="Wan Y."/>
            <person name="Liu B."/>
        </authorList>
    </citation>
    <scope>NUCLEOTIDE SEQUENCE [LARGE SCALE GENOMIC DNA]</scope>
    <source>
        <strain evidence="2 3">JX-17</strain>
    </source>
</reference>
<dbReference type="RefSeq" id="WP_305025702.1">
    <property type="nucleotide sequence ID" value="NZ_JAUQTB010000016.1"/>
</dbReference>
<dbReference type="Proteomes" id="UP001240171">
    <property type="component" value="Unassembled WGS sequence"/>
</dbReference>
<keyword evidence="2" id="KW-0378">Hydrolase</keyword>
<evidence type="ECO:0000313" key="2">
    <source>
        <dbReference type="EMBL" id="MDO7908482.1"/>
    </source>
</evidence>
<organism evidence="2 3">
    <name type="scientific">Paenibacillus lacisoli</name>
    <dbReference type="NCBI Taxonomy" id="3064525"/>
    <lineage>
        <taxon>Bacteria</taxon>
        <taxon>Bacillati</taxon>
        <taxon>Bacillota</taxon>
        <taxon>Bacilli</taxon>
        <taxon>Bacillales</taxon>
        <taxon>Paenibacillaceae</taxon>
        <taxon>Paenibacillus</taxon>
    </lineage>
</organism>
<name>A0ABT9CGV0_9BACL</name>
<evidence type="ECO:0000313" key="3">
    <source>
        <dbReference type="Proteomes" id="UP001240171"/>
    </source>
</evidence>
<dbReference type="EMBL" id="JAUQTB010000016">
    <property type="protein sequence ID" value="MDO7908482.1"/>
    <property type="molecule type" value="Genomic_DNA"/>
</dbReference>
<accession>A0ABT9CGV0</accession>
<dbReference type="Gene3D" id="1.10.3210.10">
    <property type="entry name" value="Hypothetical protein af1432"/>
    <property type="match status" value="1"/>
</dbReference>
<keyword evidence="3" id="KW-1185">Reference proteome</keyword>
<dbReference type="SUPFAM" id="SSF109604">
    <property type="entry name" value="HD-domain/PDEase-like"/>
    <property type="match status" value="1"/>
</dbReference>
<dbReference type="Pfam" id="PF13487">
    <property type="entry name" value="HD_5"/>
    <property type="match status" value="1"/>
</dbReference>
<dbReference type="SMART" id="SM00471">
    <property type="entry name" value="HDc"/>
    <property type="match status" value="1"/>
</dbReference>
<dbReference type="InterPro" id="IPR003607">
    <property type="entry name" value="HD/PDEase_dom"/>
</dbReference>
<dbReference type="EC" id="3.1.4.-" evidence="2"/>
<feature type="domain" description="HD-GYP" evidence="1">
    <location>
        <begin position="115"/>
        <end position="310"/>
    </location>
</feature>
<dbReference type="CDD" id="cd00077">
    <property type="entry name" value="HDc"/>
    <property type="match status" value="1"/>
</dbReference>
<dbReference type="GO" id="GO:0016787">
    <property type="term" value="F:hydrolase activity"/>
    <property type="evidence" value="ECO:0007669"/>
    <property type="project" value="UniProtKB-KW"/>
</dbReference>
<comment type="caution">
    <text evidence="2">The sequence shown here is derived from an EMBL/GenBank/DDBJ whole genome shotgun (WGS) entry which is preliminary data.</text>
</comment>
<proteinExistence type="predicted"/>
<dbReference type="PANTHER" id="PTHR43155:SF2">
    <property type="entry name" value="CYCLIC DI-GMP PHOSPHODIESTERASE PA4108"/>
    <property type="match status" value="1"/>
</dbReference>
<dbReference type="PROSITE" id="PS51832">
    <property type="entry name" value="HD_GYP"/>
    <property type="match status" value="1"/>
</dbReference>
<dbReference type="InterPro" id="IPR037522">
    <property type="entry name" value="HD_GYP_dom"/>
</dbReference>
<protein>
    <submittedName>
        <fullName evidence="2">HD-GYP domain-containing protein</fullName>
        <ecNumber evidence="2">3.1.4.-</ecNumber>
    </submittedName>
</protein>
<dbReference type="PANTHER" id="PTHR43155">
    <property type="entry name" value="CYCLIC DI-GMP PHOSPHODIESTERASE PA4108-RELATED"/>
    <property type="match status" value="1"/>
</dbReference>
<sequence>MRIHVTDAKPGDILQSDTYNSFGLLILGKGTELKPDDLAKFLQHGIDYIDVDTGMESSSSGSDLDDDAFLIESYSRVKPLFLEAFDTFEAMFVEAAQTGVFDEYIVTAAMMPLTTELNNHRDVVSLLLLLDKRDEYTYKHSLQVGVLSYYIALWMGYSQEEAYVIGKAGYMHDIGKSMIPPAILNKPGKLTPDEYEEMKRHAQLGYDIILNSTNDEISALVALQHHEREDGKGYPHGLVKEQIHPYARIVAVADVYSAMSSNRVYQNKQELLSVLRELYQLSFGQLNAEVTQAFIRHMLPNFIGKRVLLTNGESGVIIHNNAIDYFRPLVQTERGFVDLASERSLAIDEIYM</sequence>
<evidence type="ECO:0000259" key="1">
    <source>
        <dbReference type="PROSITE" id="PS51832"/>
    </source>
</evidence>
<gene>
    <name evidence="2" type="ORF">Q5741_18950</name>
</gene>